<gene>
    <name evidence="1" type="ORF">MM171A00097_0020</name>
    <name evidence="2" type="ORF">MM171B00585_0019</name>
</gene>
<dbReference type="EMBL" id="MT143710">
    <property type="protein sequence ID" value="QJA43373.1"/>
    <property type="molecule type" value="Genomic_DNA"/>
</dbReference>
<reference evidence="1" key="1">
    <citation type="submission" date="2020-03" db="EMBL/GenBank/DDBJ databases">
        <title>The deep terrestrial virosphere.</title>
        <authorList>
            <person name="Holmfeldt K."/>
            <person name="Nilsson E."/>
            <person name="Simone D."/>
            <person name="Lopez-Fernandez M."/>
            <person name="Wu X."/>
            <person name="de Brujin I."/>
            <person name="Lundin D."/>
            <person name="Andersson A."/>
            <person name="Bertilsson S."/>
            <person name="Dopson M."/>
        </authorList>
    </citation>
    <scope>NUCLEOTIDE SEQUENCE</scope>
    <source>
        <strain evidence="1">MM171A00097</strain>
        <strain evidence="2">MM171B00585</strain>
    </source>
</reference>
<sequence>MKTINLFSVTVKPNEGVKVELKEGYEKCLAFYPVVKNAPLYTNVHFLDAQLAGRSLTCINNDDAYEHEIWIIQYNRPLPPIFQIEPWQILIVGELKPIHAGTAS</sequence>
<evidence type="ECO:0000313" key="2">
    <source>
        <dbReference type="EMBL" id="QJB03691.1"/>
    </source>
</evidence>
<organism evidence="1">
    <name type="scientific">viral metagenome</name>
    <dbReference type="NCBI Taxonomy" id="1070528"/>
    <lineage>
        <taxon>unclassified sequences</taxon>
        <taxon>metagenomes</taxon>
        <taxon>organismal metagenomes</taxon>
    </lineage>
</organism>
<evidence type="ECO:0000313" key="1">
    <source>
        <dbReference type="EMBL" id="QJA43373.1"/>
    </source>
</evidence>
<accession>A0A6H1Z653</accession>
<protein>
    <submittedName>
        <fullName evidence="1">Uncharacterized protein</fullName>
    </submittedName>
</protein>
<name>A0A6H1Z653_9ZZZZ</name>
<proteinExistence type="predicted"/>
<dbReference type="AlphaFoldDB" id="A0A6H1Z653"/>
<dbReference type="EMBL" id="MT143856">
    <property type="protein sequence ID" value="QJB03691.1"/>
    <property type="molecule type" value="Genomic_DNA"/>
</dbReference>